<dbReference type="RefSeq" id="WP_116710398.1">
    <property type="nucleotide sequence ID" value="NZ_QEKW01000015.1"/>
</dbReference>
<organism evidence="1 2">
    <name type="scientific">Actinomycetospora cinnamomea</name>
    <dbReference type="NCBI Taxonomy" id="663609"/>
    <lineage>
        <taxon>Bacteria</taxon>
        <taxon>Bacillati</taxon>
        <taxon>Actinomycetota</taxon>
        <taxon>Actinomycetes</taxon>
        <taxon>Pseudonocardiales</taxon>
        <taxon>Pseudonocardiaceae</taxon>
        <taxon>Actinomycetospora</taxon>
    </lineage>
</organism>
<keyword evidence="2" id="KW-1185">Reference proteome</keyword>
<dbReference type="Pfam" id="PF10604">
    <property type="entry name" value="Polyketide_cyc2"/>
    <property type="match status" value="1"/>
</dbReference>
<name>A0A2U1EZR7_9PSEU</name>
<dbReference type="EMBL" id="QEKW01000015">
    <property type="protein sequence ID" value="PVZ05389.1"/>
    <property type="molecule type" value="Genomic_DNA"/>
</dbReference>
<reference evidence="1 2" key="1">
    <citation type="submission" date="2018-04" db="EMBL/GenBank/DDBJ databases">
        <title>Genomic Encyclopedia of Type Strains, Phase IV (KMG-IV): sequencing the most valuable type-strain genomes for metagenomic binning, comparative biology and taxonomic classification.</title>
        <authorList>
            <person name="Goeker M."/>
        </authorList>
    </citation>
    <scope>NUCLEOTIDE SEQUENCE [LARGE SCALE GENOMIC DNA]</scope>
    <source>
        <strain evidence="1 2">DSM 45771</strain>
    </source>
</reference>
<accession>A0A2U1EZR7</accession>
<proteinExistence type="predicted"/>
<evidence type="ECO:0000313" key="2">
    <source>
        <dbReference type="Proteomes" id="UP000245639"/>
    </source>
</evidence>
<protein>
    <submittedName>
        <fullName evidence="1">Polyketide cyclase/dehydrase/lipid transport protein</fullName>
    </submittedName>
</protein>
<dbReference type="AlphaFoldDB" id="A0A2U1EZR7"/>
<dbReference type="InterPro" id="IPR023393">
    <property type="entry name" value="START-like_dom_sf"/>
</dbReference>
<dbReference type="Proteomes" id="UP000245639">
    <property type="component" value="Unassembled WGS sequence"/>
</dbReference>
<comment type="caution">
    <text evidence="1">The sequence shown here is derived from an EMBL/GenBank/DDBJ whole genome shotgun (WGS) entry which is preliminary data.</text>
</comment>
<dbReference type="Gene3D" id="3.30.530.20">
    <property type="match status" value="1"/>
</dbReference>
<dbReference type="SUPFAM" id="SSF55961">
    <property type="entry name" value="Bet v1-like"/>
    <property type="match status" value="1"/>
</dbReference>
<dbReference type="InterPro" id="IPR019587">
    <property type="entry name" value="Polyketide_cyclase/dehydratase"/>
</dbReference>
<gene>
    <name evidence="1" type="ORF">C8D89_11594</name>
</gene>
<sequence length="148" mass="16224">MGAPEKTVDVSVGTDAVWAVLSDGWLYPLWVVGATHMREVDDDWPAVGSQLHHSVGVWPFMLSDATTVLACEPGRMLTLEARAWPAGTARVVIRLEPTAQGCRIHMAEEADRGLGSLVPRLIQAPGVLLRDTETLSRLRDIAEHRAHR</sequence>
<dbReference type="OrthoDB" id="4483486at2"/>
<evidence type="ECO:0000313" key="1">
    <source>
        <dbReference type="EMBL" id="PVZ05389.1"/>
    </source>
</evidence>
<dbReference type="CDD" id="cd07812">
    <property type="entry name" value="SRPBCC"/>
    <property type="match status" value="1"/>
</dbReference>